<dbReference type="InterPro" id="IPR013094">
    <property type="entry name" value="AB_hydrolase_3"/>
</dbReference>
<sequence length="317" mass="35044">MMHLDDATIEEARRLNRKLYWAPRFRVRSRVGPMVMQSLLRASQIGADRRLRRAGLSVEARQVELEGLRVPVRILRPAGPVRGVVLDFHGGGWAMGNARMDDNLNAAMIQACDVAVVSVDYRLLLSAPLEALMQDCLVAARWLLQGGLPDYADLPVILTGESAGGHLAAATLLQLKAWPDLLRRVAGAVLYYGVYDLAGTESVRQAGPETLVLHGPSLHAAMGLLTPGLDEAARREPRLSPLYGDLAGMPPALMFTGTLDPLRDDTLELARRWREAAEVELQLVPEAPHGYIHFRTRMADATLAHTHEWVRARLQRR</sequence>
<dbReference type="InterPro" id="IPR050300">
    <property type="entry name" value="GDXG_lipolytic_enzyme"/>
</dbReference>
<reference evidence="3 4" key="1">
    <citation type="journal article" date="2013" name="Int. J. Syst. Evol. Microbiol.">
        <title>Roseomonas aerophila sp. nov., isolated from air.</title>
        <authorList>
            <person name="Kim S.J."/>
            <person name="Weon H.Y."/>
            <person name="Ahn J.H."/>
            <person name="Hong S.B."/>
            <person name="Seok S.J."/>
            <person name="Whang K.S."/>
            <person name="Kwon S.W."/>
        </authorList>
    </citation>
    <scope>NUCLEOTIDE SEQUENCE [LARGE SCALE GENOMIC DNA]</scope>
    <source>
        <strain evidence="3 4">NBRC 108923</strain>
    </source>
</reference>
<keyword evidence="1 3" id="KW-0378">Hydrolase</keyword>
<dbReference type="PANTHER" id="PTHR48081">
    <property type="entry name" value="AB HYDROLASE SUPERFAMILY PROTEIN C4A8.06C"/>
    <property type="match status" value="1"/>
</dbReference>
<dbReference type="EMBL" id="JACTVA010000007">
    <property type="protein sequence ID" value="MBC9206468.1"/>
    <property type="molecule type" value="Genomic_DNA"/>
</dbReference>
<proteinExistence type="predicted"/>
<organism evidence="3 4">
    <name type="scientific">Teichococcus aerophilus</name>
    <dbReference type="NCBI Taxonomy" id="1224513"/>
    <lineage>
        <taxon>Bacteria</taxon>
        <taxon>Pseudomonadati</taxon>
        <taxon>Pseudomonadota</taxon>
        <taxon>Alphaproteobacteria</taxon>
        <taxon>Acetobacterales</taxon>
        <taxon>Roseomonadaceae</taxon>
        <taxon>Roseomonas</taxon>
    </lineage>
</organism>
<dbReference type="PANTHER" id="PTHR48081:SF8">
    <property type="entry name" value="ALPHA_BETA HYDROLASE FOLD-3 DOMAIN-CONTAINING PROTEIN-RELATED"/>
    <property type="match status" value="1"/>
</dbReference>
<evidence type="ECO:0000256" key="1">
    <source>
        <dbReference type="ARBA" id="ARBA00022801"/>
    </source>
</evidence>
<dbReference type="GO" id="GO:0016787">
    <property type="term" value="F:hydrolase activity"/>
    <property type="evidence" value="ECO:0007669"/>
    <property type="project" value="UniProtKB-KW"/>
</dbReference>
<dbReference type="Proteomes" id="UP000626026">
    <property type="component" value="Unassembled WGS sequence"/>
</dbReference>
<dbReference type="SUPFAM" id="SSF53474">
    <property type="entry name" value="alpha/beta-Hydrolases"/>
    <property type="match status" value="1"/>
</dbReference>
<dbReference type="Gene3D" id="3.40.50.1820">
    <property type="entry name" value="alpha/beta hydrolase"/>
    <property type="match status" value="1"/>
</dbReference>
<name>A0ABR7RJ69_9PROT</name>
<protein>
    <submittedName>
        <fullName evidence="3">Alpha/beta hydrolase</fullName>
    </submittedName>
</protein>
<keyword evidence="4" id="KW-1185">Reference proteome</keyword>
<dbReference type="InterPro" id="IPR029058">
    <property type="entry name" value="AB_hydrolase_fold"/>
</dbReference>
<evidence type="ECO:0000313" key="4">
    <source>
        <dbReference type="Proteomes" id="UP000626026"/>
    </source>
</evidence>
<evidence type="ECO:0000313" key="3">
    <source>
        <dbReference type="EMBL" id="MBC9206468.1"/>
    </source>
</evidence>
<gene>
    <name evidence="3" type="ORF">IBL26_06435</name>
</gene>
<comment type="caution">
    <text evidence="3">The sequence shown here is derived from an EMBL/GenBank/DDBJ whole genome shotgun (WGS) entry which is preliminary data.</text>
</comment>
<dbReference type="Pfam" id="PF07859">
    <property type="entry name" value="Abhydrolase_3"/>
    <property type="match status" value="1"/>
</dbReference>
<feature type="domain" description="Alpha/beta hydrolase fold-3" evidence="2">
    <location>
        <begin position="85"/>
        <end position="292"/>
    </location>
</feature>
<evidence type="ECO:0000259" key="2">
    <source>
        <dbReference type="Pfam" id="PF07859"/>
    </source>
</evidence>
<accession>A0ABR7RJ69</accession>